<accession>A0A382CPI5</accession>
<name>A0A382CPI5_9ZZZZ</name>
<dbReference type="InterPro" id="IPR027417">
    <property type="entry name" value="P-loop_NTPase"/>
</dbReference>
<evidence type="ECO:0008006" key="2">
    <source>
        <dbReference type="Google" id="ProtNLM"/>
    </source>
</evidence>
<sequence length="376" mass="43824">KIQETIDSTKRRQKLWKEQRDNEVIELDTKISGMKEIDIDTEIANHKLLETWLKNHETMRTLESTKSKNEMSITQAKKQVEKIVDSLKTMEQPICPTCEQPITDEKHQHLLEDSKTQRTEIQTHINTLTEELNESIKNIQDIDDINIKPKTHYDDAEEAYNHKSHLKRLQKELGKKAKDKDPYAEQIEELEKTGLQDINYTAINRLGKLQEHQDFLYKLLTSKDSFVRKRIIDQNLQFLNQRLQAYLASLGLPHTVIFQNDLSVEITELGRDLDFDNLSRGERNRLILGLSFTFRDVWENLYNQVNLLFIDELIDNGLDTSGVESAIAILKVIARERNKNIFLISHKDELQSRVNNVLNVVKENGYTSYANDVVIV</sequence>
<organism evidence="1">
    <name type="scientific">marine metagenome</name>
    <dbReference type="NCBI Taxonomy" id="408172"/>
    <lineage>
        <taxon>unclassified sequences</taxon>
        <taxon>metagenomes</taxon>
        <taxon>ecological metagenomes</taxon>
    </lineage>
</organism>
<dbReference type="PANTHER" id="PTHR32114:SF2">
    <property type="entry name" value="ABC TRANSPORTER ABCH.3"/>
    <property type="match status" value="1"/>
</dbReference>
<dbReference type="Gene3D" id="3.40.50.300">
    <property type="entry name" value="P-loop containing nucleotide triphosphate hydrolases"/>
    <property type="match status" value="1"/>
</dbReference>
<dbReference type="Gene3D" id="1.10.287.510">
    <property type="entry name" value="Helix hairpin bin"/>
    <property type="match status" value="1"/>
</dbReference>
<gene>
    <name evidence="1" type="ORF">METZ01_LOCUS180057</name>
</gene>
<dbReference type="PANTHER" id="PTHR32114">
    <property type="entry name" value="ABC TRANSPORTER ABCH.3"/>
    <property type="match status" value="1"/>
</dbReference>
<feature type="non-terminal residue" evidence="1">
    <location>
        <position position="1"/>
    </location>
</feature>
<dbReference type="AlphaFoldDB" id="A0A382CPI5"/>
<evidence type="ECO:0000313" key="1">
    <source>
        <dbReference type="EMBL" id="SVB27203.1"/>
    </source>
</evidence>
<dbReference type="EMBL" id="UINC01035189">
    <property type="protein sequence ID" value="SVB27203.1"/>
    <property type="molecule type" value="Genomic_DNA"/>
</dbReference>
<protein>
    <recommendedName>
        <fullName evidence="2">Zinc-hook domain-containing protein</fullName>
    </recommendedName>
</protein>
<proteinExistence type="predicted"/>
<dbReference type="SUPFAM" id="SSF52540">
    <property type="entry name" value="P-loop containing nucleoside triphosphate hydrolases"/>
    <property type="match status" value="1"/>
</dbReference>
<reference evidence="1" key="1">
    <citation type="submission" date="2018-05" db="EMBL/GenBank/DDBJ databases">
        <authorList>
            <person name="Lanie J.A."/>
            <person name="Ng W.-L."/>
            <person name="Kazmierczak K.M."/>
            <person name="Andrzejewski T.M."/>
            <person name="Davidsen T.M."/>
            <person name="Wayne K.J."/>
            <person name="Tettelin H."/>
            <person name="Glass J.I."/>
            <person name="Rusch D."/>
            <person name="Podicherti R."/>
            <person name="Tsui H.-C.T."/>
            <person name="Winkler M.E."/>
        </authorList>
    </citation>
    <scope>NUCLEOTIDE SEQUENCE</scope>
</reference>